<organism evidence="1 2">
    <name type="scientific">Racocetra persica</name>
    <dbReference type="NCBI Taxonomy" id="160502"/>
    <lineage>
        <taxon>Eukaryota</taxon>
        <taxon>Fungi</taxon>
        <taxon>Fungi incertae sedis</taxon>
        <taxon>Mucoromycota</taxon>
        <taxon>Glomeromycotina</taxon>
        <taxon>Glomeromycetes</taxon>
        <taxon>Diversisporales</taxon>
        <taxon>Gigasporaceae</taxon>
        <taxon>Racocetra</taxon>
    </lineage>
</organism>
<accession>A0ACA9PY08</accession>
<evidence type="ECO:0000313" key="2">
    <source>
        <dbReference type="Proteomes" id="UP000789920"/>
    </source>
</evidence>
<reference evidence="1" key="1">
    <citation type="submission" date="2021-06" db="EMBL/GenBank/DDBJ databases">
        <authorList>
            <person name="Kallberg Y."/>
            <person name="Tangrot J."/>
            <person name="Rosling A."/>
        </authorList>
    </citation>
    <scope>NUCLEOTIDE SEQUENCE</scope>
    <source>
        <strain evidence="1">MA461A</strain>
    </source>
</reference>
<feature type="non-terminal residue" evidence="1">
    <location>
        <position position="1"/>
    </location>
</feature>
<dbReference type="EMBL" id="CAJVQC010025460">
    <property type="protein sequence ID" value="CAG8729996.1"/>
    <property type="molecule type" value="Genomic_DNA"/>
</dbReference>
<feature type="non-terminal residue" evidence="1">
    <location>
        <position position="117"/>
    </location>
</feature>
<keyword evidence="2" id="KW-1185">Reference proteome</keyword>
<protein>
    <submittedName>
        <fullName evidence="1">6842_t:CDS:1</fullName>
    </submittedName>
</protein>
<dbReference type="Proteomes" id="UP000789920">
    <property type="component" value="Unassembled WGS sequence"/>
</dbReference>
<name>A0ACA9PY08_9GLOM</name>
<sequence length="117" mass="12993">NENFCTFLNSFDPRYKAPCINILKHEILDVTIHTVKTINYMISTQADMISDEFIMYDSILSIIEIGKNKIASNIVSIIESVLEEVGISGSKLVSIMMNNGSNVKVAITQLSTKILPP</sequence>
<proteinExistence type="predicted"/>
<comment type="caution">
    <text evidence="1">The sequence shown here is derived from an EMBL/GenBank/DDBJ whole genome shotgun (WGS) entry which is preliminary data.</text>
</comment>
<gene>
    <name evidence="1" type="ORF">RPERSI_LOCUS12059</name>
</gene>
<evidence type="ECO:0000313" key="1">
    <source>
        <dbReference type="EMBL" id="CAG8729996.1"/>
    </source>
</evidence>